<dbReference type="AlphaFoldDB" id="A0A835YUZ4"/>
<keyword evidence="6" id="KW-0010">Activator</keyword>
<comment type="subcellular location">
    <subcellularLocation>
        <location evidence="1 6">Nucleus</location>
    </subcellularLocation>
</comment>
<dbReference type="GO" id="GO:0016592">
    <property type="term" value="C:mediator complex"/>
    <property type="evidence" value="ECO:0007669"/>
    <property type="project" value="InterPro"/>
</dbReference>
<evidence type="ECO:0000256" key="4">
    <source>
        <dbReference type="ARBA" id="ARBA00023163"/>
    </source>
</evidence>
<dbReference type="EMBL" id="JAFCMP010000323">
    <property type="protein sequence ID" value="KAG5181469.1"/>
    <property type="molecule type" value="Genomic_DNA"/>
</dbReference>
<evidence type="ECO:0000313" key="8">
    <source>
        <dbReference type="EMBL" id="KAG5181469.1"/>
    </source>
</evidence>
<evidence type="ECO:0000256" key="2">
    <source>
        <dbReference type="ARBA" id="ARBA00009626"/>
    </source>
</evidence>
<organism evidence="8 9">
    <name type="scientific">Tribonema minus</name>
    <dbReference type="NCBI Taxonomy" id="303371"/>
    <lineage>
        <taxon>Eukaryota</taxon>
        <taxon>Sar</taxon>
        <taxon>Stramenopiles</taxon>
        <taxon>Ochrophyta</taxon>
        <taxon>PX clade</taxon>
        <taxon>Xanthophyceae</taxon>
        <taxon>Tribonematales</taxon>
        <taxon>Tribonemataceae</taxon>
        <taxon>Tribonema</taxon>
    </lineage>
</organism>
<dbReference type="Proteomes" id="UP000664859">
    <property type="component" value="Unassembled WGS sequence"/>
</dbReference>
<evidence type="ECO:0000313" key="9">
    <source>
        <dbReference type="Proteomes" id="UP000664859"/>
    </source>
</evidence>
<dbReference type="PANTHER" id="PTHR13208">
    <property type="entry name" value="MEDIATOR OF RNA POLYMERASE II TRANSCRIPTION SUBUNIT 4"/>
    <property type="match status" value="1"/>
</dbReference>
<evidence type="ECO:0000256" key="3">
    <source>
        <dbReference type="ARBA" id="ARBA00023015"/>
    </source>
</evidence>
<keyword evidence="3 6" id="KW-0805">Transcription regulation</keyword>
<keyword evidence="4 6" id="KW-0804">Transcription</keyword>
<evidence type="ECO:0000256" key="1">
    <source>
        <dbReference type="ARBA" id="ARBA00004123"/>
    </source>
</evidence>
<reference evidence="8" key="1">
    <citation type="submission" date="2021-02" db="EMBL/GenBank/DDBJ databases">
        <title>First Annotated Genome of the Yellow-green Alga Tribonema minus.</title>
        <authorList>
            <person name="Mahan K.M."/>
        </authorList>
    </citation>
    <scope>NUCLEOTIDE SEQUENCE</scope>
    <source>
        <strain evidence="8">UTEX B ZZ1240</strain>
    </source>
</reference>
<evidence type="ECO:0000256" key="7">
    <source>
        <dbReference type="SAM" id="MobiDB-lite"/>
    </source>
</evidence>
<keyword evidence="5 6" id="KW-0539">Nucleus</keyword>
<dbReference type="GO" id="GO:0070847">
    <property type="term" value="C:core mediator complex"/>
    <property type="evidence" value="ECO:0007669"/>
    <property type="project" value="TreeGrafter"/>
</dbReference>
<dbReference type="InterPro" id="IPR019258">
    <property type="entry name" value="Mediator_Med4"/>
</dbReference>
<comment type="function">
    <text evidence="6">Component of the Mediator complex, a coactivator involved in the regulated transcription of nearly all RNA polymerase II-dependent genes. Mediator functions as a bridge to convey information from gene-specific regulatory proteins to the basal RNA polymerase II transcription machinery. Mediator is recruited to promoters by direct interactions with regulatory proteins and serves as a scaffold for the assembly of a functional preinitiation complex with RNA polymerase II and the general transcription factors.</text>
</comment>
<evidence type="ECO:0000256" key="5">
    <source>
        <dbReference type="ARBA" id="ARBA00023242"/>
    </source>
</evidence>
<comment type="caution">
    <text evidence="8">The sequence shown here is derived from an EMBL/GenBank/DDBJ whole genome shotgun (WGS) entry which is preliminary data.</text>
</comment>
<keyword evidence="9" id="KW-1185">Reference proteome</keyword>
<feature type="region of interest" description="Disordered" evidence="7">
    <location>
        <begin position="190"/>
        <end position="248"/>
    </location>
</feature>
<gene>
    <name evidence="6" type="primary">MED4</name>
    <name evidence="8" type="ORF">JKP88DRAFT_263586</name>
</gene>
<dbReference type="Pfam" id="PF10018">
    <property type="entry name" value="Med4"/>
    <property type="match status" value="1"/>
</dbReference>
<name>A0A835YUZ4_9STRA</name>
<dbReference type="GO" id="GO:0003712">
    <property type="term" value="F:transcription coregulator activity"/>
    <property type="evidence" value="ECO:0007669"/>
    <property type="project" value="InterPro"/>
</dbReference>
<evidence type="ECO:0000256" key="6">
    <source>
        <dbReference type="RuleBase" id="RU364141"/>
    </source>
</evidence>
<proteinExistence type="inferred from homology"/>
<feature type="compositionally biased region" description="Basic and acidic residues" evidence="7">
    <location>
        <begin position="210"/>
        <end position="221"/>
    </location>
</feature>
<dbReference type="PANTHER" id="PTHR13208:SF2">
    <property type="entry name" value="MEDIATOR OF RNA POLYMERASE II TRANSCRIPTION SUBUNIT 4"/>
    <property type="match status" value="1"/>
</dbReference>
<comment type="subunit">
    <text evidence="6">Component of the Mediator complex.</text>
</comment>
<sequence>MTPSAEAVSKAAADMNKESTYGTMLDALRQAESLLLTPQHQAPDTAAAAAAAGAAHKRCVAAIAGASADLRHALESARKSLGEFDKACAAGVAVSDIVAYAQRISGTTSAPAYWKPGMPMVGFLPPAPLPEMMRMGALTRLNAGTAATSAVKHEGPITISHYFTPGAAAEVAAPESPKARGTAAVKEEAKEVKVEVGRPAPLHRAPSMVDKGDVKKPKIVVDLDDLESSSEESSSEGSEGEGGDSDET</sequence>
<feature type="compositionally biased region" description="Acidic residues" evidence="7">
    <location>
        <begin position="222"/>
        <end position="248"/>
    </location>
</feature>
<protein>
    <recommendedName>
        <fullName evidence="6">Mediator of RNA polymerase II transcription subunit 4</fullName>
    </recommendedName>
    <alternativeName>
        <fullName evidence="6">Mediator complex subunit 4</fullName>
    </alternativeName>
</protein>
<dbReference type="OrthoDB" id="1929813at2759"/>
<comment type="similarity">
    <text evidence="2 6">Belongs to the Mediator complex subunit 4 family.</text>
</comment>
<accession>A0A835YUZ4</accession>
<dbReference type="GO" id="GO:0006357">
    <property type="term" value="P:regulation of transcription by RNA polymerase II"/>
    <property type="evidence" value="ECO:0007669"/>
    <property type="project" value="InterPro"/>
</dbReference>